<gene>
    <name evidence="1" type="primary">SETMR</name>
    <name evidence="1" type="ORF">TNCV_4149881</name>
</gene>
<evidence type="ECO:0000313" key="2">
    <source>
        <dbReference type="Proteomes" id="UP000887159"/>
    </source>
</evidence>
<accession>A0A8X6W5U7</accession>
<dbReference type="InterPro" id="IPR036397">
    <property type="entry name" value="RNaseH_sf"/>
</dbReference>
<dbReference type="PANTHER" id="PTHR46060">
    <property type="entry name" value="MARINER MOS1 TRANSPOSASE-LIKE PROTEIN"/>
    <property type="match status" value="1"/>
</dbReference>
<dbReference type="AlphaFoldDB" id="A0A8X6W5U7"/>
<evidence type="ECO:0000313" key="1">
    <source>
        <dbReference type="EMBL" id="GFY28557.1"/>
    </source>
</evidence>
<name>A0A8X6W5U7_TRICX</name>
<dbReference type="GO" id="GO:0003676">
    <property type="term" value="F:nucleic acid binding"/>
    <property type="evidence" value="ECO:0007669"/>
    <property type="project" value="InterPro"/>
</dbReference>
<dbReference type="InterPro" id="IPR052709">
    <property type="entry name" value="Transposase-MT_Hybrid"/>
</dbReference>
<organism evidence="1 2">
    <name type="scientific">Trichonephila clavipes</name>
    <name type="common">Golden silk orbweaver</name>
    <name type="synonym">Nephila clavipes</name>
    <dbReference type="NCBI Taxonomy" id="2585209"/>
    <lineage>
        <taxon>Eukaryota</taxon>
        <taxon>Metazoa</taxon>
        <taxon>Ecdysozoa</taxon>
        <taxon>Arthropoda</taxon>
        <taxon>Chelicerata</taxon>
        <taxon>Arachnida</taxon>
        <taxon>Araneae</taxon>
        <taxon>Araneomorphae</taxon>
        <taxon>Entelegynae</taxon>
        <taxon>Araneoidea</taxon>
        <taxon>Nephilidae</taxon>
        <taxon>Trichonephila</taxon>
    </lineage>
</organism>
<proteinExistence type="predicted"/>
<sequence length="154" mass="17809">MYGDSAPSFTTMKVWAFEFKRGRKSLGGDERSGRPDIATTDENIAKVHQIVLDDHRIKAEVVEKRPHLQKTKILFHQDNSPFHILVVAVAKIQELRFELFDRPPYSPDLAPSDFFLFLHLKFELARQGFSSNKEAITFVNNYFAEKNAEYYLDG</sequence>
<protein>
    <submittedName>
        <fullName evidence="1">Histone-lysine N-methyltransferase SETMAR</fullName>
    </submittedName>
</protein>
<dbReference type="PANTHER" id="PTHR46060:SF1">
    <property type="entry name" value="MARINER MOS1 TRANSPOSASE-LIKE PROTEIN"/>
    <property type="match status" value="1"/>
</dbReference>
<comment type="caution">
    <text evidence="1">The sequence shown here is derived from an EMBL/GenBank/DDBJ whole genome shotgun (WGS) entry which is preliminary data.</text>
</comment>
<dbReference type="Proteomes" id="UP000887159">
    <property type="component" value="Unassembled WGS sequence"/>
</dbReference>
<reference evidence="1" key="1">
    <citation type="submission" date="2020-08" db="EMBL/GenBank/DDBJ databases">
        <title>Multicomponent nature underlies the extraordinary mechanical properties of spider dragline silk.</title>
        <authorList>
            <person name="Kono N."/>
            <person name="Nakamura H."/>
            <person name="Mori M."/>
            <person name="Yoshida Y."/>
            <person name="Ohtoshi R."/>
            <person name="Malay A.D."/>
            <person name="Moran D.A.P."/>
            <person name="Tomita M."/>
            <person name="Numata K."/>
            <person name="Arakawa K."/>
        </authorList>
    </citation>
    <scope>NUCLEOTIDE SEQUENCE</scope>
</reference>
<dbReference type="EMBL" id="BMAU01021385">
    <property type="protein sequence ID" value="GFY28557.1"/>
    <property type="molecule type" value="Genomic_DNA"/>
</dbReference>
<dbReference type="Gene3D" id="3.30.420.10">
    <property type="entry name" value="Ribonuclease H-like superfamily/Ribonuclease H"/>
    <property type="match status" value="1"/>
</dbReference>
<keyword evidence="2" id="KW-1185">Reference proteome</keyword>